<dbReference type="InterPro" id="IPR024983">
    <property type="entry name" value="CHAT_dom"/>
</dbReference>
<evidence type="ECO:0000259" key="6">
    <source>
        <dbReference type="Pfam" id="PF12770"/>
    </source>
</evidence>
<dbReference type="Pfam" id="PF00082">
    <property type="entry name" value="Peptidase_S8"/>
    <property type="match status" value="1"/>
</dbReference>
<protein>
    <submittedName>
        <fullName evidence="7">CHAT domain-containing protein</fullName>
    </submittedName>
</protein>
<dbReference type="Proteomes" id="UP000283644">
    <property type="component" value="Unassembled WGS sequence"/>
</dbReference>
<dbReference type="GO" id="GO:0004252">
    <property type="term" value="F:serine-type endopeptidase activity"/>
    <property type="evidence" value="ECO:0007669"/>
    <property type="project" value="InterPro"/>
</dbReference>
<evidence type="ECO:0000256" key="3">
    <source>
        <dbReference type="ARBA" id="ARBA00022801"/>
    </source>
</evidence>
<dbReference type="OrthoDB" id="5177045at2"/>
<dbReference type="GO" id="GO:0005615">
    <property type="term" value="C:extracellular space"/>
    <property type="evidence" value="ECO:0007669"/>
    <property type="project" value="TreeGrafter"/>
</dbReference>
<comment type="caution">
    <text evidence="7">The sequence shown here is derived from an EMBL/GenBank/DDBJ whole genome shotgun (WGS) entry which is preliminary data.</text>
</comment>
<evidence type="ECO:0000313" key="8">
    <source>
        <dbReference type="Proteomes" id="UP000283644"/>
    </source>
</evidence>
<dbReference type="InterPro" id="IPR036852">
    <property type="entry name" value="Peptidase_S8/S53_dom_sf"/>
</dbReference>
<dbReference type="PRINTS" id="PR00723">
    <property type="entry name" value="SUBTILISIN"/>
</dbReference>
<dbReference type="AlphaFoldDB" id="A0A417XSC5"/>
<evidence type="ECO:0000259" key="5">
    <source>
        <dbReference type="Pfam" id="PF00082"/>
    </source>
</evidence>
<evidence type="ECO:0000313" key="7">
    <source>
        <dbReference type="EMBL" id="RHW23349.1"/>
    </source>
</evidence>
<keyword evidence="4" id="KW-0720">Serine protease</keyword>
<keyword evidence="3" id="KW-0378">Hydrolase</keyword>
<sequence length="929" mass="97393">MDDEGGGALAYLYVRGRLLVRDHALEVVSHACRDAGVQLDLLGRPLDGIVTLAVDADVPELLGRLEHHVSPNDVSPCHVACLTGFVMLGPAARPRPAPDWRRPPVIGRVTRAAGVVILDTGLVQEAAECPLLEGVTGDPDSPRGPFRGHGTFVAGVVRSVAGPGALHVTDTFEGAVVDEVTLARDLLEAQARTDAVVVVPGGFYTRGDRLPLTSTAGETVGGRAADPLTVCAAGNDATDRPLWPGAASDSVSVGALDVDGRHPAPWSNYGTSVDMWAVGTDVASTLDSGEQVPADPTAPTTTFAGVAVMSGTSVASAIAAGVVAAQLGRTGGATRAALESAIALTEAIPGLGVRLDPVSVGAPGGAWLRSDEAHLGFDPDDELLSYGTGPLDGWVQTGSGQLPESPHAGDPDVDGEPVDIVRTAFPLIVAPDDVLVGTEFEVTVGISPMQVAGVAGGAFRLPSQEVFTLTVQLVAEGFTLRADESWRNDLLVSAVERHATVTVHLTAKFQDRPIRATALQVTYASGGATLGWAVRAIAVVDRDALVGRSGVTRESSETRLELASPQETVGLTVNILLGDEPGRLLWTFESPHVDVPDTADSTNVGLDPRGFARQLILEVQQREGKRTMQTYLANRAADIAAKVPETFWRLLREVADAVAPTPPTVLLQSEDPYVPWELAWTGPALYPDRPLHLGCQATVGRWVVGRHGRPPEKPPLRTPADDMSVICGRYAGTSRRRLEHAEEEAGELTSTYGAADVSATLDRVLDCLQNDPAPQLLHFAGHGVVDDTGLENGLLLQDESTLAPVDVPLIAGTPHVFLNACEVGGGQDALGHYTGMAAAFLNAGAAVVVAPLWDVDDATAKVLVLEYYRRVLVNDERPADVVRDLRGRLDPPSGAGSGTGVTVPTALAYQFFGHPLIRLDKGPTTGGTR</sequence>
<evidence type="ECO:0000256" key="2">
    <source>
        <dbReference type="ARBA" id="ARBA00022670"/>
    </source>
</evidence>
<dbReference type="PANTHER" id="PTHR43806:SF11">
    <property type="entry name" value="CEREVISIN-RELATED"/>
    <property type="match status" value="1"/>
</dbReference>
<dbReference type="CDD" id="cd00306">
    <property type="entry name" value="Peptidases_S8_S53"/>
    <property type="match status" value="1"/>
</dbReference>
<dbReference type="RefSeq" id="WP_118928981.1">
    <property type="nucleotide sequence ID" value="NZ_QXGH01000049.1"/>
</dbReference>
<dbReference type="GO" id="GO:0006508">
    <property type="term" value="P:proteolysis"/>
    <property type="evidence" value="ECO:0007669"/>
    <property type="project" value="UniProtKB-KW"/>
</dbReference>
<dbReference type="PANTHER" id="PTHR43806">
    <property type="entry name" value="PEPTIDASE S8"/>
    <property type="match status" value="1"/>
</dbReference>
<name>A0A417XSC5_9ACTN</name>
<dbReference type="Pfam" id="PF12770">
    <property type="entry name" value="CHAT"/>
    <property type="match status" value="1"/>
</dbReference>
<dbReference type="InterPro" id="IPR050131">
    <property type="entry name" value="Peptidase_S8_subtilisin-like"/>
</dbReference>
<evidence type="ECO:0000256" key="4">
    <source>
        <dbReference type="ARBA" id="ARBA00022825"/>
    </source>
</evidence>
<organism evidence="7 8">
    <name type="scientific">Nocardioides immobilis</name>
    <dbReference type="NCBI Taxonomy" id="2049295"/>
    <lineage>
        <taxon>Bacteria</taxon>
        <taxon>Bacillati</taxon>
        <taxon>Actinomycetota</taxon>
        <taxon>Actinomycetes</taxon>
        <taxon>Propionibacteriales</taxon>
        <taxon>Nocardioidaceae</taxon>
        <taxon>Nocardioides</taxon>
    </lineage>
</organism>
<dbReference type="InterPro" id="IPR000209">
    <property type="entry name" value="Peptidase_S8/S53_dom"/>
</dbReference>
<dbReference type="SUPFAM" id="SSF52743">
    <property type="entry name" value="Subtilisin-like"/>
    <property type="match status" value="1"/>
</dbReference>
<reference evidence="7 8" key="1">
    <citation type="submission" date="2018-09" db="EMBL/GenBank/DDBJ databases">
        <title>Genome sequencing of Nocardioides immobilis CCTCC AB 2017083 for comparison to Nocardioides silvaticus.</title>
        <authorList>
            <person name="Li C."/>
            <person name="Wang G."/>
        </authorList>
    </citation>
    <scope>NUCLEOTIDE SEQUENCE [LARGE SCALE GENOMIC DNA]</scope>
    <source>
        <strain evidence="7 8">CCTCC AB 2017083</strain>
    </source>
</reference>
<accession>A0A417XSC5</accession>
<feature type="domain" description="CHAT" evidence="6">
    <location>
        <begin position="736"/>
        <end position="878"/>
    </location>
</feature>
<dbReference type="Gene3D" id="3.40.50.200">
    <property type="entry name" value="Peptidase S8/S53 domain"/>
    <property type="match status" value="1"/>
</dbReference>
<feature type="domain" description="Peptidase S8/S53" evidence="5">
    <location>
        <begin position="137"/>
        <end position="342"/>
    </location>
</feature>
<keyword evidence="8" id="KW-1185">Reference proteome</keyword>
<keyword evidence="2" id="KW-0645">Protease</keyword>
<dbReference type="EMBL" id="QXGH01000049">
    <property type="protein sequence ID" value="RHW23349.1"/>
    <property type="molecule type" value="Genomic_DNA"/>
</dbReference>
<evidence type="ECO:0000256" key="1">
    <source>
        <dbReference type="ARBA" id="ARBA00011073"/>
    </source>
</evidence>
<comment type="similarity">
    <text evidence="1">Belongs to the peptidase S8 family.</text>
</comment>
<proteinExistence type="inferred from homology"/>
<gene>
    <name evidence="7" type="ORF">D0Z08_30120</name>
</gene>
<dbReference type="InterPro" id="IPR015500">
    <property type="entry name" value="Peptidase_S8_subtilisin-rel"/>
</dbReference>